<feature type="region of interest" description="Disordered" evidence="1">
    <location>
        <begin position="538"/>
        <end position="565"/>
    </location>
</feature>
<evidence type="ECO:0000259" key="4">
    <source>
        <dbReference type="Pfam" id="PF20990"/>
    </source>
</evidence>
<evidence type="ECO:0000256" key="1">
    <source>
        <dbReference type="SAM" id="MobiDB-lite"/>
    </source>
</evidence>
<dbReference type="Proteomes" id="UP001555826">
    <property type="component" value="Unassembled WGS sequence"/>
</dbReference>
<organism evidence="5 6">
    <name type="scientific">Kineococcus endophyticus</name>
    <dbReference type="NCBI Taxonomy" id="1181883"/>
    <lineage>
        <taxon>Bacteria</taxon>
        <taxon>Bacillati</taxon>
        <taxon>Actinomycetota</taxon>
        <taxon>Actinomycetes</taxon>
        <taxon>Kineosporiales</taxon>
        <taxon>Kineosporiaceae</taxon>
        <taxon>Kineococcus</taxon>
    </lineage>
</organism>
<feature type="compositionally biased region" description="Low complexity" evidence="1">
    <location>
        <begin position="538"/>
        <end position="550"/>
    </location>
</feature>
<dbReference type="RefSeq" id="WP_367639162.1">
    <property type="nucleotide sequence ID" value="NZ_JBFNQN010000010.1"/>
</dbReference>
<feature type="transmembrane region" description="Helical" evidence="2">
    <location>
        <begin position="401"/>
        <end position="421"/>
    </location>
</feature>
<evidence type="ECO:0000313" key="6">
    <source>
        <dbReference type="Proteomes" id="UP001555826"/>
    </source>
</evidence>
<feature type="transmembrane region" description="Helical" evidence="2">
    <location>
        <begin position="245"/>
        <end position="264"/>
    </location>
</feature>
<proteinExistence type="predicted"/>
<keyword evidence="2" id="KW-1133">Transmembrane helix</keyword>
<reference evidence="5 6" key="1">
    <citation type="submission" date="2024-07" db="EMBL/GenBank/DDBJ databases">
        <authorList>
            <person name="Thanompreechachai J."/>
            <person name="Duangmal K."/>
        </authorList>
    </citation>
    <scope>NUCLEOTIDE SEQUENCE [LARGE SCALE GENOMIC DNA]</scope>
    <source>
        <strain evidence="5 6">KCTC 19886</strain>
    </source>
</reference>
<comment type="caution">
    <text evidence="5">The sequence shown here is derived from an EMBL/GenBank/DDBJ whole genome shotgun (WGS) entry which is preliminary data.</text>
</comment>
<dbReference type="Pfam" id="PF09972">
    <property type="entry name" value="DUF2207"/>
    <property type="match status" value="1"/>
</dbReference>
<keyword evidence="6" id="KW-1185">Reference proteome</keyword>
<feature type="compositionally biased region" description="Polar residues" evidence="1">
    <location>
        <begin position="92"/>
        <end position="102"/>
    </location>
</feature>
<gene>
    <name evidence="5" type="ORF">AB1207_14850</name>
</gene>
<feature type="compositionally biased region" description="Gly residues" evidence="1">
    <location>
        <begin position="551"/>
        <end position="565"/>
    </location>
</feature>
<keyword evidence="2" id="KW-0812">Transmembrane</keyword>
<dbReference type="EMBL" id="JBFNQN010000010">
    <property type="protein sequence ID" value="MEW9266030.1"/>
    <property type="molecule type" value="Genomic_DNA"/>
</dbReference>
<feature type="domain" description="Predicted membrane protein YciQ-like C-terminal" evidence="4">
    <location>
        <begin position="280"/>
        <end position="493"/>
    </location>
</feature>
<dbReference type="InterPro" id="IPR018702">
    <property type="entry name" value="DUF2207"/>
</dbReference>
<dbReference type="Pfam" id="PF20990">
    <property type="entry name" value="DUF2207_C"/>
    <property type="match status" value="1"/>
</dbReference>
<accession>A0ABV3P8S7</accession>
<feature type="domain" description="DUF2207" evidence="3">
    <location>
        <begin position="33"/>
        <end position="216"/>
    </location>
</feature>
<evidence type="ECO:0000313" key="5">
    <source>
        <dbReference type="EMBL" id="MEW9266030.1"/>
    </source>
</evidence>
<feature type="region of interest" description="Disordered" evidence="1">
    <location>
        <begin position="92"/>
        <end position="111"/>
    </location>
</feature>
<evidence type="ECO:0000256" key="2">
    <source>
        <dbReference type="SAM" id="Phobius"/>
    </source>
</evidence>
<protein>
    <submittedName>
        <fullName evidence="5">DUF2207 domain-containing protein</fullName>
    </submittedName>
</protein>
<keyword evidence="2" id="KW-0472">Membrane</keyword>
<dbReference type="InterPro" id="IPR048389">
    <property type="entry name" value="YciQ-like_C"/>
</dbReference>
<feature type="transmembrane region" description="Helical" evidence="2">
    <location>
        <begin position="427"/>
        <end position="446"/>
    </location>
</feature>
<sequence length="565" mass="57557">MPVRTALLGVVGAVLLVAGPLALPAAADDDERIDLLSTELTLARDGSLAVREEITYDFGSDGHHGLERVLPVRARYDQTHDRSYPVRDLRVSSPTGAATQVQSERDGDSLDVRIGDPDRDDVTGRQTYVLTYTVPAVADRRSDGSVQIAWDAVGTGWQVPITRADVVLRAPGDLQDVRCFRGSQGSTTPCEVRAAGAEATATVQGLDAEEGVTVSAVPPSGAVDPAPPLLVDTFSPVQAFAATPASLGGAGAVLLAGLAVALGLRRRTLPTGSATADVTSLPPGVVGAVVHGHARDEDVVATLLHLAERGHLTLTEVPGDDPDGATADWALERRTTTDEPSRAEQRLLDTVFSEGATSTTLSAVRTTARAGTQLTKEFLEDDAVSRGLFTARPSRVVLRRLGAGLAVALAGVLVTVALAVWTSAALVGLAVVAVGVLLAVVATATAEPRTAAGRAVRARAADFRDALAGGGGDRSTRLLPYAVALGATQRWADGLREAPPPAPAWYAGSAASSSTFNVALFAGTMGGFSASTSDALSAATPSTASTSGGASYSGGAAGGGGGGSW</sequence>
<name>A0ABV3P8S7_9ACTN</name>
<evidence type="ECO:0000259" key="3">
    <source>
        <dbReference type="Pfam" id="PF09972"/>
    </source>
</evidence>